<dbReference type="Proteomes" id="UP000440125">
    <property type="component" value="Unassembled WGS sequence"/>
</dbReference>
<dbReference type="CDD" id="cd02205">
    <property type="entry name" value="CBS_pair_SF"/>
    <property type="match status" value="1"/>
</dbReference>
<dbReference type="InterPro" id="IPR000644">
    <property type="entry name" value="CBS_dom"/>
</dbReference>
<feature type="domain" description="CBS" evidence="1">
    <location>
        <begin position="87"/>
        <end position="133"/>
    </location>
</feature>
<protein>
    <submittedName>
        <fullName evidence="2">CBS domain-containing protein</fullName>
    </submittedName>
</protein>
<comment type="caution">
    <text evidence="2">The sequence shown here is derived from an EMBL/GenBank/DDBJ whole genome shotgun (WGS) entry which is preliminary data.</text>
</comment>
<dbReference type="Pfam" id="PF00571">
    <property type="entry name" value="CBS"/>
    <property type="match status" value="2"/>
</dbReference>
<evidence type="ECO:0000313" key="3">
    <source>
        <dbReference type="Proteomes" id="UP000440125"/>
    </source>
</evidence>
<reference evidence="2 3" key="1">
    <citation type="submission" date="2019-10" db="EMBL/GenBank/DDBJ databases">
        <title>Genome Sequences from Six Type Strain Members of the Archaeal Family Sulfolobaceae: Acidianus ambivalens, Acidianus infernus, Metallosphaera prunae, Stygiolobus azoricus, Sulfolobus metallicus, and Sulfurisphaera ohwakuensis.</title>
        <authorList>
            <person name="Counts J.A."/>
            <person name="Kelly R.M."/>
        </authorList>
    </citation>
    <scope>NUCLEOTIDE SEQUENCE [LARGE SCALE GENOMIC DNA]</scope>
    <source>
        <strain evidence="2 3">DSM 3191</strain>
    </source>
</reference>
<accession>A0A6A9QI01</accession>
<dbReference type="Gene3D" id="3.10.580.10">
    <property type="entry name" value="CBS-domain"/>
    <property type="match status" value="1"/>
</dbReference>
<gene>
    <name evidence="2" type="ORF">D1867_11590</name>
</gene>
<dbReference type="SUPFAM" id="SSF54631">
    <property type="entry name" value="CBS-domain pair"/>
    <property type="match status" value="1"/>
</dbReference>
<organism evidence="2 3">
    <name type="scientific">Acidianus infernus</name>
    <dbReference type="NCBI Taxonomy" id="12915"/>
    <lineage>
        <taxon>Archaea</taxon>
        <taxon>Thermoproteota</taxon>
        <taxon>Thermoprotei</taxon>
        <taxon>Sulfolobales</taxon>
        <taxon>Sulfolobaceae</taxon>
        <taxon>Acidianus</taxon>
    </lineage>
</organism>
<evidence type="ECO:0000259" key="1">
    <source>
        <dbReference type="Pfam" id="PF00571"/>
    </source>
</evidence>
<dbReference type="AlphaFoldDB" id="A0A6A9QI01"/>
<name>A0A6A9QI01_ACIIN</name>
<feature type="domain" description="CBS" evidence="1">
    <location>
        <begin position="153"/>
        <end position="202"/>
    </location>
</feature>
<sequence length="216" mass="25274">MSLEYMVKNKVDKIIINDGEKRKLVTLKGLIFGKEETVYEINEGETWKKEEIYYLISKYHFLFFTSSNLLIDAKDFIKSERAKEIEVGEVMNVEPIISPPEESVYNVLQKMRERDEEYAIIVCDSLPCGILDLFGIGKAILEGRLKESVMNFAEKDFFKVTPESSLETARKLMVLSSRFFLPVVDFRTLLGSVSWKEVFDNLNRKLMFHEFHRKNF</sequence>
<dbReference type="RefSeq" id="WP_155864255.1">
    <property type="nucleotide sequence ID" value="NZ_WFIY01000004.1"/>
</dbReference>
<dbReference type="InterPro" id="IPR046342">
    <property type="entry name" value="CBS_dom_sf"/>
</dbReference>
<dbReference type="OrthoDB" id="8919at2157"/>
<keyword evidence="3" id="KW-1185">Reference proteome</keyword>
<proteinExistence type="predicted"/>
<evidence type="ECO:0000313" key="2">
    <source>
        <dbReference type="EMBL" id="MUM65864.1"/>
    </source>
</evidence>
<dbReference type="EMBL" id="WFIY01000004">
    <property type="protein sequence ID" value="MUM65864.1"/>
    <property type="molecule type" value="Genomic_DNA"/>
</dbReference>